<dbReference type="EMBL" id="GBXM01027491">
    <property type="protein sequence ID" value="JAH81086.1"/>
    <property type="molecule type" value="Transcribed_RNA"/>
</dbReference>
<protein>
    <submittedName>
        <fullName evidence="2">Uncharacterized protein</fullName>
    </submittedName>
</protein>
<evidence type="ECO:0000256" key="1">
    <source>
        <dbReference type="SAM" id="MobiDB-lite"/>
    </source>
</evidence>
<dbReference type="AlphaFoldDB" id="A0A0E9VSL5"/>
<name>A0A0E9VSL5_ANGAN</name>
<evidence type="ECO:0000313" key="2">
    <source>
        <dbReference type="EMBL" id="JAH81086.1"/>
    </source>
</evidence>
<proteinExistence type="predicted"/>
<accession>A0A0E9VSL5</accession>
<reference evidence="2" key="1">
    <citation type="submission" date="2014-11" db="EMBL/GenBank/DDBJ databases">
        <authorList>
            <person name="Amaro Gonzalez C."/>
        </authorList>
    </citation>
    <scope>NUCLEOTIDE SEQUENCE</scope>
</reference>
<feature type="region of interest" description="Disordered" evidence="1">
    <location>
        <begin position="1"/>
        <end position="20"/>
    </location>
</feature>
<sequence>MSLTEVTNLTTSKRTNEIRK</sequence>
<organism evidence="2">
    <name type="scientific">Anguilla anguilla</name>
    <name type="common">European freshwater eel</name>
    <name type="synonym">Muraena anguilla</name>
    <dbReference type="NCBI Taxonomy" id="7936"/>
    <lineage>
        <taxon>Eukaryota</taxon>
        <taxon>Metazoa</taxon>
        <taxon>Chordata</taxon>
        <taxon>Craniata</taxon>
        <taxon>Vertebrata</taxon>
        <taxon>Euteleostomi</taxon>
        <taxon>Actinopterygii</taxon>
        <taxon>Neopterygii</taxon>
        <taxon>Teleostei</taxon>
        <taxon>Anguilliformes</taxon>
        <taxon>Anguillidae</taxon>
        <taxon>Anguilla</taxon>
    </lineage>
</organism>
<reference evidence="2" key="2">
    <citation type="journal article" date="2015" name="Fish Shellfish Immunol.">
        <title>Early steps in the European eel (Anguilla anguilla)-Vibrio vulnificus interaction in the gills: Role of the RtxA13 toxin.</title>
        <authorList>
            <person name="Callol A."/>
            <person name="Pajuelo D."/>
            <person name="Ebbesson L."/>
            <person name="Teles M."/>
            <person name="MacKenzie S."/>
            <person name="Amaro C."/>
        </authorList>
    </citation>
    <scope>NUCLEOTIDE SEQUENCE</scope>
</reference>
<feature type="compositionally biased region" description="Polar residues" evidence="1">
    <location>
        <begin position="1"/>
        <end position="13"/>
    </location>
</feature>